<dbReference type="Proteomes" id="UP000554482">
    <property type="component" value="Unassembled WGS sequence"/>
</dbReference>
<proteinExistence type="predicted"/>
<name>A0A7J6WAH4_THATH</name>
<keyword evidence="1" id="KW-1133">Transmembrane helix</keyword>
<dbReference type="EMBL" id="JABWDY010020132">
    <property type="protein sequence ID" value="KAF5193375.1"/>
    <property type="molecule type" value="Genomic_DNA"/>
</dbReference>
<evidence type="ECO:0000313" key="3">
    <source>
        <dbReference type="Proteomes" id="UP000554482"/>
    </source>
</evidence>
<evidence type="ECO:0008006" key="4">
    <source>
        <dbReference type="Google" id="ProtNLM"/>
    </source>
</evidence>
<gene>
    <name evidence="2" type="ORF">FRX31_017038</name>
</gene>
<feature type="transmembrane region" description="Helical" evidence="1">
    <location>
        <begin position="6"/>
        <end position="22"/>
    </location>
</feature>
<protein>
    <recommendedName>
        <fullName evidence="4">Transmembrane protein</fullName>
    </recommendedName>
</protein>
<reference evidence="2 3" key="1">
    <citation type="submission" date="2020-06" db="EMBL/GenBank/DDBJ databases">
        <title>Transcriptomic and genomic resources for Thalictrum thalictroides and T. hernandezii: Facilitating candidate gene discovery in an emerging model plant lineage.</title>
        <authorList>
            <person name="Arias T."/>
            <person name="Riano-Pachon D.M."/>
            <person name="Di Stilio V.S."/>
        </authorList>
    </citation>
    <scope>NUCLEOTIDE SEQUENCE [LARGE SCALE GENOMIC DNA]</scope>
    <source>
        <strain evidence="3">cv. WT478/WT964</strain>
        <tissue evidence="2">Leaves</tissue>
    </source>
</reference>
<evidence type="ECO:0000256" key="1">
    <source>
        <dbReference type="SAM" id="Phobius"/>
    </source>
</evidence>
<sequence>MVIEILFTFIIGLVVLFIIITGKSHRRPCYLDLIVPPYRPGSGSLFPSLVNIEIDVHGKQYMH</sequence>
<keyword evidence="3" id="KW-1185">Reference proteome</keyword>
<accession>A0A7J6WAH4</accession>
<organism evidence="2 3">
    <name type="scientific">Thalictrum thalictroides</name>
    <name type="common">Rue-anemone</name>
    <name type="synonym">Anemone thalictroides</name>
    <dbReference type="NCBI Taxonomy" id="46969"/>
    <lineage>
        <taxon>Eukaryota</taxon>
        <taxon>Viridiplantae</taxon>
        <taxon>Streptophyta</taxon>
        <taxon>Embryophyta</taxon>
        <taxon>Tracheophyta</taxon>
        <taxon>Spermatophyta</taxon>
        <taxon>Magnoliopsida</taxon>
        <taxon>Ranunculales</taxon>
        <taxon>Ranunculaceae</taxon>
        <taxon>Thalictroideae</taxon>
        <taxon>Thalictrum</taxon>
    </lineage>
</organism>
<keyword evidence="1" id="KW-0472">Membrane</keyword>
<comment type="caution">
    <text evidence="2">The sequence shown here is derived from an EMBL/GenBank/DDBJ whole genome shotgun (WGS) entry which is preliminary data.</text>
</comment>
<evidence type="ECO:0000313" key="2">
    <source>
        <dbReference type="EMBL" id="KAF5193375.1"/>
    </source>
</evidence>
<keyword evidence="1" id="KW-0812">Transmembrane</keyword>
<dbReference type="AlphaFoldDB" id="A0A7J6WAH4"/>